<gene>
    <name evidence="1" type="ORF">CFBP8129_04120</name>
</gene>
<dbReference type="PROSITE" id="PS51257">
    <property type="entry name" value="PROKAR_LIPOPROTEIN"/>
    <property type="match status" value="1"/>
</dbReference>
<reference evidence="1" key="1">
    <citation type="submission" date="2020-07" db="EMBL/GenBank/DDBJ databases">
        <authorList>
            <person name="Pothier F. J."/>
        </authorList>
    </citation>
    <scope>NUCLEOTIDE SEQUENCE</scope>
    <source>
        <strain evidence="1">CFBP 8129</strain>
    </source>
</reference>
<evidence type="ECO:0000313" key="1">
    <source>
        <dbReference type="EMBL" id="CAD0302778.1"/>
    </source>
</evidence>
<dbReference type="AlphaFoldDB" id="A0A6V7BLI4"/>
<proteinExistence type="predicted"/>
<protein>
    <submittedName>
        <fullName evidence="1">Uncharacterized protein</fullName>
    </submittedName>
</protein>
<accession>A0A6V7BLI4</accession>
<dbReference type="EMBL" id="LR828253">
    <property type="protein sequence ID" value="CAD0302784.1"/>
    <property type="molecule type" value="Genomic_DNA"/>
</dbReference>
<sequence>MRIVVFAITALALLAGCDKLQQQQEASFEIRDFSTKEETTKATEYSKEWNEFKSTGTVVAQGIPADRAVIAIFEYKDISDSPNPESQYTMALVRGGTGKVETAKSKYGEISKRPNYQWSVLGWHDMKPASVKVVN</sequence>
<organism evidence="1">
    <name type="scientific">Xanthomonas hortorum pv. gardneri</name>
    <dbReference type="NCBI Taxonomy" id="2754056"/>
    <lineage>
        <taxon>Bacteria</taxon>
        <taxon>Pseudomonadati</taxon>
        <taxon>Pseudomonadota</taxon>
        <taxon>Gammaproteobacteria</taxon>
        <taxon>Lysobacterales</taxon>
        <taxon>Lysobacteraceae</taxon>
        <taxon>Xanthomonas</taxon>
    </lineage>
</organism>
<dbReference type="RefSeq" id="WP_006451697.1">
    <property type="nucleotide sequence ID" value="NZ_CP018728.1"/>
</dbReference>
<name>A0A6V7BLI4_9XANT</name>
<dbReference type="EMBL" id="LR828253">
    <property type="protein sequence ID" value="CAD0302778.1"/>
    <property type="molecule type" value="Genomic_DNA"/>
</dbReference>